<evidence type="ECO:0000313" key="2">
    <source>
        <dbReference type="Proteomes" id="UP000789901"/>
    </source>
</evidence>
<protein>
    <submittedName>
        <fullName evidence="1">31332_t:CDS:1</fullName>
    </submittedName>
</protein>
<organism evidence="1 2">
    <name type="scientific">Gigaspora margarita</name>
    <dbReference type="NCBI Taxonomy" id="4874"/>
    <lineage>
        <taxon>Eukaryota</taxon>
        <taxon>Fungi</taxon>
        <taxon>Fungi incertae sedis</taxon>
        <taxon>Mucoromycota</taxon>
        <taxon>Glomeromycotina</taxon>
        <taxon>Glomeromycetes</taxon>
        <taxon>Diversisporales</taxon>
        <taxon>Gigasporaceae</taxon>
        <taxon>Gigaspora</taxon>
    </lineage>
</organism>
<proteinExistence type="predicted"/>
<feature type="non-terminal residue" evidence="1">
    <location>
        <position position="1"/>
    </location>
</feature>
<dbReference type="Proteomes" id="UP000789901">
    <property type="component" value="Unassembled WGS sequence"/>
</dbReference>
<feature type="non-terminal residue" evidence="1">
    <location>
        <position position="309"/>
    </location>
</feature>
<name>A0ABN7X440_GIGMA</name>
<evidence type="ECO:0000313" key="1">
    <source>
        <dbReference type="EMBL" id="CAG8846009.1"/>
    </source>
</evidence>
<gene>
    <name evidence="1" type="ORF">GMARGA_LOCUS37950</name>
</gene>
<comment type="caution">
    <text evidence="1">The sequence shown here is derived from an EMBL/GenBank/DDBJ whole genome shotgun (WGS) entry which is preliminary data.</text>
</comment>
<sequence length="309" mass="35313">SEIEVPVANLTESNSYSPFDEYEVITTQLSKLVNNDNMNSNYDNNSSINLITKNLRVGEIRYFALPIEYLPTSEQGIAIMQYQRGHPSGGGNTKVWCTFLDYDVLNEVNFINEIQNALHKEVNMDTDLYQEENMALNNQKSIEMQTYIKYFAIIALKCPFNNYNCKEKFVVQKCSKHKIKLLKASLLVAANSGIKIAIEFESTSEITSCTLVLSLILKEKHVMRFLYHHSNGTIQKGSIIKHQCDIKYYKIVPNDIKNNPYVILISKEIHKHSPPSPSKVSNKIINKLKTIIEEASEELINITLRKLIS</sequence>
<accession>A0ABN7X440</accession>
<dbReference type="EMBL" id="CAJVQB010081757">
    <property type="protein sequence ID" value="CAG8846009.1"/>
    <property type="molecule type" value="Genomic_DNA"/>
</dbReference>
<reference evidence="1 2" key="1">
    <citation type="submission" date="2021-06" db="EMBL/GenBank/DDBJ databases">
        <authorList>
            <person name="Kallberg Y."/>
            <person name="Tangrot J."/>
            <person name="Rosling A."/>
        </authorList>
    </citation>
    <scope>NUCLEOTIDE SEQUENCE [LARGE SCALE GENOMIC DNA]</scope>
    <source>
        <strain evidence="1 2">120-4 pot B 10/14</strain>
    </source>
</reference>
<keyword evidence="2" id="KW-1185">Reference proteome</keyword>